<evidence type="ECO:0000256" key="1">
    <source>
        <dbReference type="SAM" id="MobiDB-lite"/>
    </source>
</evidence>
<feature type="region of interest" description="Disordered" evidence="1">
    <location>
        <begin position="419"/>
        <end position="466"/>
    </location>
</feature>
<sequence length="466" mass="50621">MSWDERLVTVFSYTVNIILLVLLIFVGSYATTELATRISAKAFVDQRLLEARSELGEAALTRVAQGDLARDTSPSADIDKLTQRESELKVLRENLSALEFAGAQSSDSSVYAVQSRYEALAFDQQRQVQRDSLGRQIEAGTAKLNSLVQEYGILQQITAEWETDTTNKGDINSLGSLLELSHKELVSLIPAEDLASSAWLNNFDSQVVNALRKFKQTLSVEETPDGKFVTYQNLDRARENLFSPDSLNPDRMLLGFRDFAIAVKDAEAAVGKMVTAAETELERQKTALDELNALVDGVIAMPHWASSVPWLFPLSYLPNDLLLAVVVITCAAIGSLFSGLRADAPAPLLRAPVGAVAGFICFLIMKGGKFLFIVQTAGVVLPINPFAAAFAGIVAGLFTERAYLLLERMMNRVADDLERSQAKTKEADDAKDEKVVEPVLPTPQPTGDGKGQNGATPAPNGKLDPA</sequence>
<dbReference type="Proteomes" id="UP000478892">
    <property type="component" value="Unassembled WGS sequence"/>
</dbReference>
<evidence type="ECO:0000313" key="4">
    <source>
        <dbReference type="Proteomes" id="UP000478892"/>
    </source>
</evidence>
<feature type="transmembrane region" description="Helical" evidence="2">
    <location>
        <begin position="7"/>
        <end position="30"/>
    </location>
</feature>
<dbReference type="EMBL" id="WQLV01000004">
    <property type="protein sequence ID" value="MVO15781.1"/>
    <property type="molecule type" value="Genomic_DNA"/>
</dbReference>
<keyword evidence="2" id="KW-1133">Transmembrane helix</keyword>
<protein>
    <submittedName>
        <fullName evidence="3">Uncharacterized protein</fullName>
    </submittedName>
</protein>
<evidence type="ECO:0000256" key="2">
    <source>
        <dbReference type="SAM" id="Phobius"/>
    </source>
</evidence>
<proteinExistence type="predicted"/>
<name>A0A6L6WEV7_9RHOB</name>
<comment type="caution">
    <text evidence="3">The sequence shown here is derived from an EMBL/GenBank/DDBJ whole genome shotgun (WGS) entry which is preliminary data.</text>
</comment>
<organism evidence="3 4">
    <name type="scientific">Parasedimentitalea huanghaiensis</name>
    <dbReference type="NCBI Taxonomy" id="2682100"/>
    <lineage>
        <taxon>Bacteria</taxon>
        <taxon>Pseudomonadati</taxon>
        <taxon>Pseudomonadota</taxon>
        <taxon>Alphaproteobacteria</taxon>
        <taxon>Rhodobacterales</taxon>
        <taxon>Paracoccaceae</taxon>
        <taxon>Parasedimentitalea</taxon>
    </lineage>
</organism>
<reference evidence="3 4" key="1">
    <citation type="submission" date="2019-12" db="EMBL/GenBank/DDBJ databases">
        <authorList>
            <person name="Zhang Y.-J."/>
        </authorList>
    </citation>
    <scope>NUCLEOTIDE SEQUENCE [LARGE SCALE GENOMIC DNA]</scope>
    <source>
        <strain evidence="3 4">CY05</strain>
    </source>
</reference>
<feature type="compositionally biased region" description="Basic and acidic residues" evidence="1">
    <location>
        <begin position="419"/>
        <end position="436"/>
    </location>
</feature>
<accession>A0A6L6WEV7</accession>
<gene>
    <name evidence="3" type="ORF">GO984_08165</name>
</gene>
<feature type="transmembrane region" description="Helical" evidence="2">
    <location>
        <begin position="321"/>
        <end position="340"/>
    </location>
</feature>
<keyword evidence="2" id="KW-0472">Membrane</keyword>
<keyword evidence="2" id="KW-0812">Transmembrane</keyword>
<dbReference type="AlphaFoldDB" id="A0A6L6WEV7"/>
<keyword evidence="4" id="KW-1185">Reference proteome</keyword>
<feature type="transmembrane region" description="Helical" evidence="2">
    <location>
        <begin position="347"/>
        <end position="365"/>
    </location>
</feature>
<evidence type="ECO:0000313" key="3">
    <source>
        <dbReference type="EMBL" id="MVO15781.1"/>
    </source>
</evidence>
<feature type="transmembrane region" description="Helical" evidence="2">
    <location>
        <begin position="371"/>
        <end position="399"/>
    </location>
</feature>